<organism evidence="8 9">
    <name type="scientific">Tegillarca granosa</name>
    <name type="common">Malaysian cockle</name>
    <name type="synonym">Anadara granosa</name>
    <dbReference type="NCBI Taxonomy" id="220873"/>
    <lineage>
        <taxon>Eukaryota</taxon>
        <taxon>Metazoa</taxon>
        <taxon>Spiralia</taxon>
        <taxon>Lophotrochozoa</taxon>
        <taxon>Mollusca</taxon>
        <taxon>Bivalvia</taxon>
        <taxon>Autobranchia</taxon>
        <taxon>Pteriomorphia</taxon>
        <taxon>Arcoida</taxon>
        <taxon>Arcoidea</taxon>
        <taxon>Arcidae</taxon>
        <taxon>Tegillarca</taxon>
    </lineage>
</organism>
<dbReference type="Pfam" id="PF05460">
    <property type="entry name" value="ORC6"/>
    <property type="match status" value="1"/>
</dbReference>
<feature type="compositionally biased region" description="Acidic residues" evidence="6">
    <location>
        <begin position="1259"/>
        <end position="1274"/>
    </location>
</feature>
<dbReference type="InterPro" id="IPR058210">
    <property type="entry name" value="SACS/Nov_dom"/>
</dbReference>
<proteinExistence type="inferred from homology"/>
<feature type="compositionally biased region" description="Basic and acidic residues" evidence="6">
    <location>
        <begin position="1320"/>
        <end position="1346"/>
    </location>
</feature>
<dbReference type="Pfam" id="PF12872">
    <property type="entry name" value="OST-HTH"/>
    <property type="match status" value="1"/>
</dbReference>
<feature type="compositionally biased region" description="Basic and acidic residues" evidence="6">
    <location>
        <begin position="1292"/>
        <end position="1313"/>
    </location>
</feature>
<gene>
    <name evidence="8" type="ORF">KUTeg_019139</name>
</gene>
<name>A0ABQ9EHK4_TEGGR</name>
<dbReference type="NCBIfam" id="NF047352">
    <property type="entry name" value="P_loop_sacsin"/>
    <property type="match status" value="1"/>
</dbReference>
<dbReference type="PANTHER" id="PTHR32387:SF0">
    <property type="entry name" value="PROTEIN NO VEIN"/>
    <property type="match status" value="1"/>
</dbReference>
<evidence type="ECO:0000256" key="5">
    <source>
        <dbReference type="ARBA" id="ARBA00023242"/>
    </source>
</evidence>
<evidence type="ECO:0000256" key="3">
    <source>
        <dbReference type="ARBA" id="ARBA00022705"/>
    </source>
</evidence>
<protein>
    <recommendedName>
        <fullName evidence="7">HTH OST-type domain-containing protein</fullName>
    </recommendedName>
</protein>
<evidence type="ECO:0000259" key="7">
    <source>
        <dbReference type="PROSITE" id="PS51644"/>
    </source>
</evidence>
<dbReference type="PROSITE" id="PS51257">
    <property type="entry name" value="PROKAR_LIPOPROTEIN"/>
    <property type="match status" value="1"/>
</dbReference>
<dbReference type="Proteomes" id="UP001217089">
    <property type="component" value="Unassembled WGS sequence"/>
</dbReference>
<dbReference type="Pfam" id="PF21913">
    <property type="entry name" value="ORC6_2nd"/>
    <property type="match status" value="1"/>
</dbReference>
<evidence type="ECO:0000256" key="2">
    <source>
        <dbReference type="ARBA" id="ARBA00010840"/>
    </source>
</evidence>
<feature type="region of interest" description="Disordered" evidence="6">
    <location>
        <begin position="528"/>
        <end position="547"/>
    </location>
</feature>
<dbReference type="Gene3D" id="3.30.420.610">
    <property type="entry name" value="LOTUS domain-like"/>
    <property type="match status" value="1"/>
</dbReference>
<dbReference type="PROSITE" id="PS51644">
    <property type="entry name" value="HTH_OST"/>
    <property type="match status" value="1"/>
</dbReference>
<dbReference type="InterPro" id="IPR054113">
    <property type="entry name" value="ORC6_cyclin-like_2nd"/>
</dbReference>
<reference evidence="8 9" key="1">
    <citation type="submission" date="2022-12" db="EMBL/GenBank/DDBJ databases">
        <title>Chromosome-level genome of Tegillarca granosa.</title>
        <authorList>
            <person name="Kim J."/>
        </authorList>
    </citation>
    <scope>NUCLEOTIDE SEQUENCE [LARGE SCALE GENOMIC DNA]</scope>
    <source>
        <strain evidence="8">Teg-2019</strain>
        <tissue evidence="8">Adductor muscle</tissue>
    </source>
</reference>
<dbReference type="EMBL" id="JARBDR010000917">
    <property type="protein sequence ID" value="KAJ8302743.1"/>
    <property type="molecule type" value="Genomic_DNA"/>
</dbReference>
<evidence type="ECO:0000256" key="1">
    <source>
        <dbReference type="ARBA" id="ARBA00004123"/>
    </source>
</evidence>
<dbReference type="Gene3D" id="3.30.565.10">
    <property type="entry name" value="Histidine kinase-like ATPase, C-terminal domain"/>
    <property type="match status" value="1"/>
</dbReference>
<dbReference type="Gene3D" id="1.10.472.10">
    <property type="entry name" value="Cyclin-like"/>
    <property type="match status" value="1"/>
</dbReference>
<evidence type="ECO:0000313" key="8">
    <source>
        <dbReference type="EMBL" id="KAJ8302743.1"/>
    </source>
</evidence>
<comment type="similarity">
    <text evidence="2">Belongs to the ORC6 family.</text>
</comment>
<evidence type="ECO:0000256" key="4">
    <source>
        <dbReference type="ARBA" id="ARBA00023125"/>
    </source>
</evidence>
<sequence>MNGNAVKVIADKLEIRISGQSLTALNLTGSCPVVMCLDLAASMCGSTVNKSEAIRVAGVNKKVYTNGLKAFESMLDLQGDVSIKEMGVQFGCTGAVTLAEECLQSYIKEYNNKSCAEMDFGTSLFQAASLCAACRKFHGTEYNITFFEKIDKEEKLWKSLVNILKKRPEGILKHDLWNEVSRELQTAVSAKYFGVSKMHNLLEAYDDVLSEVSINGRPYIQLKTNAEGKRNEDRIQSNQISSTIKTPSATRNTVENTGIGILPTPQGTPGGLMMPSFGLGAQSLQIPGMLSTDPFLPLQNFPRPSFPGQVSHPVQQILRDPWSASSFKQENVEVVSSEDEETEESDEDFPRLDSPQLNKSKVSNPKAKIPLNTLKENVIEVLKTSPNGIKKSEIWRHYVNMFHQQPAAKDYGVARLTNLLSQFSDVIEEFVRDSQPYIRLKSSQPAPLMNIPWGGGAIMSHSQISNIGIRSLPSNTGNVIDLTIDESKTSGGREKKHNLIDLTAEKQGMDFISLDVPNVPLSHLPVQPPTIGASSGPSPSHSYSDLQQGTADIYGTNSMVTKQVRPVNTKTFERKEITVTSVRYHGRYPTKDQVENVAKDCIETLAEADEHVSLDRIEKLLLQRFNLRSLRDLGIRYVDNISCVNEHNRLMSKVNAYIQAFVKVRSVCTLFELSECLKEFAPDKDSFTSLKLGPLQRLPVIYQLFKFPPDNIEIPEITTMDVLEHLRNYMTRFQKWTERLEMEEFMEYLVDEYDAENGYMLGIRLRSLPLCAQVLKKAQRDAGATRRSVTDGFKNEVRRDIEKVFHKFRAGIIQIDSDGNMEVRHHYLKLHPVMAINEIFQKFQLLMSIDPPTGKQARKKHMKFQSAINEFMSLTKEDSFASQLFHLAICISNTILEEAALELLAPPTLNDNDKGQGQAQEQKTPPPRDRVVIDLKKYLERCIARGSLNLTLIDRIEEKLLEEYGFPTFAAMGFGRFLQFLIHEAKQPNQIEAALCKQFCVKEAKSLGYGNLKRLLDAAEKPGKHQTKDHSVIYETVLSSAVSTSSKQSTMQVGILGHQTKEAALACLHNCPLLEDLGSWSQWPLVFEPEHGKLREFIQKYGGVCTSHVDEVKPGTLLKLTSQTSPDKFEDAVIKQNVTESCGHLMSLVLINKGIEGTPLALLANHMKSHFSCKQDKAVKFVLDCLIFLDPLGQVVGSTKSKSLLLSTCCNTQERDRLQELGCLLGISEWTKQIQLKCQLPVSAIEEVPVEDAEEFFAGEDELSEESESEDESETSSISSILSDDENEETQQSEKQKGENKVKETEEKEEKSVEITLEDTESKAEDKQASEGQKDEGEEKPLKEGEKDEEEMDKGENEVEDEPMTEEEKHHQACVTIVNQIRREEFGIGIELNEDGQRLMLVQQERLGRSLDRLSKDLYSKDTHFVLELVQNADDNSYPDDMRTDDLPSVKFTMRNDAVIVLNNECGFTEKNIRALCDVGRSTKGKHKYGYIGQKGIGFKSVFRVTDKPEIHSNGFSICFDVNSGPMGYILPHWVEEDVWDVGGEMWTTKIILPLKSEMQAAHARSLAARFNDIHPSLLLFLHRLRQITIENQVENSIQMMKRVDYGKNLIEITHNDGTDQWLVTKKIQPFKNKPRLIIIKMKYMYDDNKNKEQENKLIKNKTKINKGTVLLLFMFLLIASHLHVLPPKQPVFAFLPLRSYGFRFIIQGDFDVPSSREDVDKDSPWNQWIRNEIHTLFIEALDVFKKVKLNYKMYFLLTLYQLRKDIKSVFEKIMITRKRNTFLVVLQLLVNKHCITLFQNHPDFNSMEAVTSFLQFVPLEDEILDFFRPVSHQILQKLKAKPCVPTHPNSKGMVTWRIPSQTVIARDALTREVVTPELLQKHLNLFYIHRDVAEALNPTLTHLELILTSNSLCSICYIYFEYIFPFVYFLCKI</sequence>
<feature type="domain" description="HTH OST-type" evidence="7">
    <location>
        <begin position="370"/>
        <end position="442"/>
    </location>
</feature>
<accession>A0ABQ9EHK4</accession>
<feature type="region of interest" description="Disordered" evidence="6">
    <location>
        <begin position="1259"/>
        <end position="1371"/>
    </location>
</feature>
<dbReference type="PANTHER" id="PTHR32387">
    <property type="entry name" value="WU:FJ29H11"/>
    <property type="match status" value="1"/>
</dbReference>
<dbReference type="InterPro" id="IPR041966">
    <property type="entry name" value="LOTUS-like"/>
</dbReference>
<feature type="compositionally biased region" description="Acidic residues" evidence="6">
    <location>
        <begin position="336"/>
        <end position="347"/>
    </location>
</feature>
<keyword evidence="9" id="KW-1185">Reference proteome</keyword>
<dbReference type="Pfam" id="PF25794">
    <property type="entry name" value="SACS"/>
    <property type="match status" value="1"/>
</dbReference>
<evidence type="ECO:0000256" key="6">
    <source>
        <dbReference type="SAM" id="MobiDB-lite"/>
    </source>
</evidence>
<dbReference type="InterPro" id="IPR052957">
    <property type="entry name" value="Auxin_embryo_med"/>
</dbReference>
<keyword evidence="3" id="KW-0235">DNA replication</keyword>
<dbReference type="InterPro" id="IPR025605">
    <property type="entry name" value="OST-HTH/LOTUS_dom"/>
</dbReference>
<dbReference type="InterPro" id="IPR008721">
    <property type="entry name" value="ORC6_cyclin_first"/>
</dbReference>
<feature type="compositionally biased region" description="Acidic residues" evidence="6">
    <location>
        <begin position="1347"/>
        <end position="1365"/>
    </location>
</feature>
<feature type="compositionally biased region" description="Low complexity" evidence="6">
    <location>
        <begin position="534"/>
        <end position="544"/>
    </location>
</feature>
<keyword evidence="4" id="KW-0238">DNA-binding</keyword>
<evidence type="ECO:0000313" key="9">
    <source>
        <dbReference type="Proteomes" id="UP001217089"/>
    </source>
</evidence>
<comment type="subcellular location">
    <subcellularLocation>
        <location evidence="1">Nucleus</location>
    </subcellularLocation>
</comment>
<feature type="region of interest" description="Disordered" evidence="6">
    <location>
        <begin position="328"/>
        <end position="363"/>
    </location>
</feature>
<comment type="caution">
    <text evidence="8">The sequence shown here is derived from an EMBL/GenBank/DDBJ whole genome shotgun (WGS) entry which is preliminary data.</text>
</comment>
<keyword evidence="5" id="KW-0539">Nucleus</keyword>
<dbReference type="InterPro" id="IPR036890">
    <property type="entry name" value="HATPase_C_sf"/>
</dbReference>
<dbReference type="SUPFAM" id="SSF55874">
    <property type="entry name" value="ATPase domain of HSP90 chaperone/DNA topoisomerase II/histidine kinase"/>
    <property type="match status" value="1"/>
</dbReference>